<sequence length="324" mass="37332">MANYGFEKLTTSDFVMKTKQLDFEDLISQEFKQLQAVPLEGTVDNFLKEENSSKNRYFDVPCWDHSRVVLSSQKPQVHNHSKRNSSSIVITEIDSDSTYIHANFVDGFEDKNKYICCQGPMKNTAADMWKLIWENDVRIIVSLTVMDDEDEICYDYWVAEEGFQMIFGRYAVQTVEMKKQPDFLITTFRIMDLTCGASRLITHYWYTDWPNKGSPADLEGFVTLLSTVNQEQHQLIESARCKNLPKPGPILVHCSAGVGRTGTFCAVDHALSQLKKEKTVSIQDSVIAIRNMRHSSVMTLKQYMFIYKVIEHKILGEYDEKNLQ</sequence>
<dbReference type="AlphaFoldDB" id="B7S8U9"/>
<dbReference type="PROSITE" id="PS00383">
    <property type="entry name" value="TYR_PHOSPHATASE_1"/>
    <property type="match status" value="1"/>
</dbReference>
<dbReference type="PROSITE" id="PS50056">
    <property type="entry name" value="TYR_PHOSPHATASE_2"/>
    <property type="match status" value="1"/>
</dbReference>
<dbReference type="InterPro" id="IPR000387">
    <property type="entry name" value="Tyr_Pase_dom"/>
</dbReference>
<dbReference type="SMART" id="SM00194">
    <property type="entry name" value="PTPc"/>
    <property type="match status" value="1"/>
</dbReference>
<dbReference type="InterPro" id="IPR029021">
    <property type="entry name" value="Prot-tyrosine_phosphatase-like"/>
</dbReference>
<dbReference type="SMART" id="SM00404">
    <property type="entry name" value="PTPc_motif"/>
    <property type="match status" value="1"/>
</dbReference>
<dbReference type="InterPro" id="IPR050348">
    <property type="entry name" value="Protein-Tyr_Phosphatase"/>
</dbReference>
<dbReference type="GO" id="GO:0009653">
    <property type="term" value="P:anatomical structure morphogenesis"/>
    <property type="evidence" value="ECO:0007669"/>
    <property type="project" value="UniProtKB-ARBA"/>
</dbReference>
<organism evidence="3">
    <name type="scientific">Glyptapanteles indiensis</name>
    <name type="common">Parasitoid wasp</name>
    <dbReference type="NCBI Taxonomy" id="92994"/>
    <lineage>
        <taxon>Eukaryota</taxon>
        <taxon>Metazoa</taxon>
        <taxon>Ecdysozoa</taxon>
        <taxon>Arthropoda</taxon>
        <taxon>Hexapoda</taxon>
        <taxon>Insecta</taxon>
        <taxon>Pterygota</taxon>
        <taxon>Neoptera</taxon>
        <taxon>Endopterygota</taxon>
        <taxon>Hymenoptera</taxon>
        <taxon>Apocrita</taxon>
        <taxon>Ichneumonoidea</taxon>
        <taxon>Braconidae</taxon>
        <taxon>Microgastrinae</taxon>
        <taxon>Glyptapanteles</taxon>
    </lineage>
</organism>
<dbReference type="InterPro" id="IPR016130">
    <property type="entry name" value="Tyr_Pase_AS"/>
</dbReference>
<name>B7S8U9_GLYIN</name>
<evidence type="ECO:0000259" key="1">
    <source>
        <dbReference type="PROSITE" id="PS50055"/>
    </source>
</evidence>
<gene>
    <name evidence="3" type="ORF">GIP_L4_0060</name>
</gene>
<reference evidence="3" key="1">
    <citation type="submission" date="2007-06" db="EMBL/GenBank/DDBJ databases">
        <title>Bracovirus Evolution: Comparative Genomics of Multiple Viral and Proviral Genomes.</title>
        <authorList>
            <person name="Desjardins C.A."/>
            <person name="Gundersen-Rindal D.E."/>
            <person name="Hostetler J.B."/>
            <person name="Tallon L.J."/>
            <person name="Utterback T.R."/>
            <person name="Fuester R.W."/>
            <person name="Schatz M.C."/>
            <person name="Pedroni M.J."/>
            <person name="Fadrosh D.W."/>
            <person name="Haas B.J."/>
            <person name="Toms B.S."/>
            <person name="Chen D."/>
            <person name="Nene V."/>
        </authorList>
    </citation>
    <scope>NUCLEOTIDE SEQUENCE</scope>
</reference>
<dbReference type="InterPro" id="IPR003595">
    <property type="entry name" value="Tyr_Pase_cat"/>
</dbReference>
<dbReference type="PANTHER" id="PTHR19134:SF449">
    <property type="entry name" value="TYROSINE-PROTEIN PHOSPHATASE 1"/>
    <property type="match status" value="1"/>
</dbReference>
<protein>
    <submittedName>
        <fullName evidence="3">Protein tyrosine phosphatase</fullName>
    </submittedName>
</protein>
<dbReference type="Gene3D" id="3.90.190.10">
    <property type="entry name" value="Protein tyrosine phosphatase superfamily"/>
    <property type="match status" value="1"/>
</dbReference>
<accession>B7S8U9</accession>
<dbReference type="PROSITE" id="PS50055">
    <property type="entry name" value="TYR_PHOSPHATASE_PTP"/>
    <property type="match status" value="1"/>
</dbReference>
<dbReference type="GO" id="GO:0048666">
    <property type="term" value="P:neuron development"/>
    <property type="evidence" value="ECO:0007669"/>
    <property type="project" value="UniProtKB-ARBA"/>
</dbReference>
<dbReference type="GO" id="GO:0004725">
    <property type="term" value="F:protein tyrosine phosphatase activity"/>
    <property type="evidence" value="ECO:0007669"/>
    <property type="project" value="InterPro"/>
</dbReference>
<feature type="domain" description="Tyrosine specific protein phosphatases" evidence="2">
    <location>
        <begin position="219"/>
        <end position="304"/>
    </location>
</feature>
<dbReference type="PRINTS" id="PR00700">
    <property type="entry name" value="PRTYPHPHTASE"/>
</dbReference>
<feature type="domain" description="Tyrosine-protein phosphatase" evidence="1">
    <location>
        <begin position="27"/>
        <end position="313"/>
    </location>
</feature>
<evidence type="ECO:0000313" key="3">
    <source>
        <dbReference type="EMBL" id="ACE75324.1"/>
    </source>
</evidence>
<dbReference type="EMBL" id="EF710653">
    <property type="protein sequence ID" value="ACE75324.1"/>
    <property type="molecule type" value="Genomic_DNA"/>
</dbReference>
<dbReference type="InterPro" id="IPR000242">
    <property type="entry name" value="PTP_cat"/>
</dbReference>
<dbReference type="Pfam" id="PF00102">
    <property type="entry name" value="Y_phosphatase"/>
    <property type="match status" value="1"/>
</dbReference>
<dbReference type="SUPFAM" id="SSF52799">
    <property type="entry name" value="(Phosphotyrosine protein) phosphatases II"/>
    <property type="match status" value="1"/>
</dbReference>
<proteinExistence type="predicted"/>
<evidence type="ECO:0000259" key="2">
    <source>
        <dbReference type="PROSITE" id="PS50056"/>
    </source>
</evidence>
<dbReference type="PANTHER" id="PTHR19134">
    <property type="entry name" value="RECEPTOR-TYPE TYROSINE-PROTEIN PHOSPHATASE"/>
    <property type="match status" value="1"/>
</dbReference>